<keyword evidence="2" id="KW-1185">Reference proteome</keyword>
<accession>A0AAE0VRZ9</accession>
<reference evidence="1" key="1">
    <citation type="journal article" date="2021" name="Genome Biol. Evol.">
        <title>A High-Quality Reference Genome for a Parasitic Bivalve with Doubly Uniparental Inheritance (Bivalvia: Unionida).</title>
        <authorList>
            <person name="Smith C.H."/>
        </authorList>
    </citation>
    <scope>NUCLEOTIDE SEQUENCE</scope>
    <source>
        <strain evidence="1">CHS0354</strain>
    </source>
</reference>
<comment type="caution">
    <text evidence="1">The sequence shown here is derived from an EMBL/GenBank/DDBJ whole genome shotgun (WGS) entry which is preliminary data.</text>
</comment>
<dbReference type="EMBL" id="JAEAOA010000745">
    <property type="protein sequence ID" value="KAK3588029.1"/>
    <property type="molecule type" value="Genomic_DNA"/>
</dbReference>
<reference evidence="1" key="2">
    <citation type="journal article" date="2021" name="Genome Biol. Evol.">
        <title>Developing a high-quality reference genome for a parasitic bivalve with doubly uniparental inheritance (Bivalvia: Unionida).</title>
        <authorList>
            <person name="Smith C.H."/>
        </authorList>
    </citation>
    <scope>NUCLEOTIDE SEQUENCE</scope>
    <source>
        <strain evidence="1">CHS0354</strain>
        <tissue evidence="1">Mantle</tissue>
    </source>
</reference>
<reference evidence="1" key="3">
    <citation type="submission" date="2023-05" db="EMBL/GenBank/DDBJ databases">
        <authorList>
            <person name="Smith C.H."/>
        </authorList>
    </citation>
    <scope>NUCLEOTIDE SEQUENCE</scope>
    <source>
        <strain evidence="1">CHS0354</strain>
        <tissue evidence="1">Mantle</tissue>
    </source>
</reference>
<dbReference type="Proteomes" id="UP001195483">
    <property type="component" value="Unassembled WGS sequence"/>
</dbReference>
<evidence type="ECO:0000313" key="1">
    <source>
        <dbReference type="EMBL" id="KAK3588029.1"/>
    </source>
</evidence>
<dbReference type="SUPFAM" id="SSF63829">
    <property type="entry name" value="Calcium-dependent phosphotriesterase"/>
    <property type="match status" value="1"/>
</dbReference>
<gene>
    <name evidence="1" type="ORF">CHS0354_012075</name>
</gene>
<sequence>MGSFCAKNRVDPTKPDYDTEHSSNTITPQPCLKCHKETINSKALLRSPCKRKCCICSACLMKHMVKPKAATDKYFWCPICNQKMDLPREGLPLADRVMLIYKEEDVAAKFIVADMWKIYPTYANKKKAVIGAASLPNNDIVVMSQLNDQVKYEVILFDKSLNKISEISFQANNGGSAWGLCHLEGRKIALSIPKQNLIRILSMCERIRIEQDISTRLQYYCLANLNANELVATGFNDNTKQYYRCTIWTASTMTLCCLKNSESCCCAEVAKEDNVYELRPGKVNYIAVNNGKTRVYLSCEYSHAVDCCKIRGSKTVFTYKHDDLRSPRGVGVDSNDILYIVGYGSQNLHLVTPAGRPLKIIADHIPASPDVIVFNHAQNLFNLSAGWPREASSFIRINTTDLLTK</sequence>
<name>A0AAE0VRZ9_9BIVA</name>
<protein>
    <submittedName>
        <fullName evidence="1">Uncharacterized protein</fullName>
    </submittedName>
</protein>
<proteinExistence type="predicted"/>
<dbReference type="AlphaFoldDB" id="A0AAE0VRZ9"/>
<organism evidence="1 2">
    <name type="scientific">Potamilus streckersoni</name>
    <dbReference type="NCBI Taxonomy" id="2493646"/>
    <lineage>
        <taxon>Eukaryota</taxon>
        <taxon>Metazoa</taxon>
        <taxon>Spiralia</taxon>
        <taxon>Lophotrochozoa</taxon>
        <taxon>Mollusca</taxon>
        <taxon>Bivalvia</taxon>
        <taxon>Autobranchia</taxon>
        <taxon>Heteroconchia</taxon>
        <taxon>Palaeoheterodonta</taxon>
        <taxon>Unionida</taxon>
        <taxon>Unionoidea</taxon>
        <taxon>Unionidae</taxon>
        <taxon>Ambleminae</taxon>
        <taxon>Lampsilini</taxon>
        <taxon>Potamilus</taxon>
    </lineage>
</organism>
<evidence type="ECO:0000313" key="2">
    <source>
        <dbReference type="Proteomes" id="UP001195483"/>
    </source>
</evidence>